<evidence type="ECO:0000313" key="3">
    <source>
        <dbReference type="EMBL" id="KAL3717432.1"/>
    </source>
</evidence>
<evidence type="ECO:0000313" key="4">
    <source>
        <dbReference type="Proteomes" id="UP001634007"/>
    </source>
</evidence>
<feature type="transmembrane region" description="Helical" evidence="2">
    <location>
        <begin position="12"/>
        <end position="33"/>
    </location>
</feature>
<keyword evidence="2" id="KW-1133">Transmembrane helix</keyword>
<feature type="compositionally biased region" description="Acidic residues" evidence="1">
    <location>
        <begin position="96"/>
        <end position="111"/>
    </location>
</feature>
<feature type="region of interest" description="Disordered" evidence="1">
    <location>
        <begin position="91"/>
        <end position="111"/>
    </location>
</feature>
<keyword evidence="2" id="KW-0472">Membrane</keyword>
<accession>A0ABD3ISW9</accession>
<keyword evidence="2" id="KW-0812">Transmembrane</keyword>
<dbReference type="PANTHER" id="PTHR36595:SF1">
    <property type="entry name" value="TRANSMEMBRANE PROTEIN"/>
    <property type="match status" value="1"/>
</dbReference>
<dbReference type="EMBL" id="JBJKBG010000011">
    <property type="protein sequence ID" value="KAL3717432.1"/>
    <property type="molecule type" value="Genomic_DNA"/>
</dbReference>
<evidence type="ECO:0000256" key="1">
    <source>
        <dbReference type="SAM" id="MobiDB-lite"/>
    </source>
</evidence>
<sequence length="146" mass="16834">MLDLTAELVAQAASNSLVIFCFCNLLIVIILMAPKPSSNSKEGSEFHLPILTHVSEIDEKRIDIEQPPKHEETSPQVMELCISENLEMDGRSYNNECEDDHEDDGECNNDDDDELRRRIEAFINKVNREWKAEKLRTHYLCEQVDL</sequence>
<dbReference type="AlphaFoldDB" id="A0ABD3ISW9"/>
<protein>
    <submittedName>
        <fullName evidence="3">Uncharacterized protein</fullName>
    </submittedName>
</protein>
<evidence type="ECO:0000256" key="2">
    <source>
        <dbReference type="SAM" id="Phobius"/>
    </source>
</evidence>
<organism evidence="3 4">
    <name type="scientific">Eucalyptus globulus</name>
    <name type="common">Tasmanian blue gum</name>
    <dbReference type="NCBI Taxonomy" id="34317"/>
    <lineage>
        <taxon>Eukaryota</taxon>
        <taxon>Viridiplantae</taxon>
        <taxon>Streptophyta</taxon>
        <taxon>Embryophyta</taxon>
        <taxon>Tracheophyta</taxon>
        <taxon>Spermatophyta</taxon>
        <taxon>Magnoliopsida</taxon>
        <taxon>eudicotyledons</taxon>
        <taxon>Gunneridae</taxon>
        <taxon>Pentapetalae</taxon>
        <taxon>rosids</taxon>
        <taxon>malvids</taxon>
        <taxon>Myrtales</taxon>
        <taxon>Myrtaceae</taxon>
        <taxon>Myrtoideae</taxon>
        <taxon>Eucalypteae</taxon>
        <taxon>Eucalyptus</taxon>
    </lineage>
</organism>
<dbReference type="PANTHER" id="PTHR36595">
    <property type="entry name" value="TRANSMEMBRANE PROTEIN"/>
    <property type="match status" value="1"/>
</dbReference>
<keyword evidence="4" id="KW-1185">Reference proteome</keyword>
<gene>
    <name evidence="3" type="ORF">ACJRO7_008939</name>
</gene>
<reference evidence="3 4" key="1">
    <citation type="submission" date="2024-11" db="EMBL/GenBank/DDBJ databases">
        <title>Chromosome-level genome assembly of Eucalyptus globulus Labill. provides insights into its genome evolution.</title>
        <authorList>
            <person name="Li X."/>
        </authorList>
    </citation>
    <scope>NUCLEOTIDE SEQUENCE [LARGE SCALE GENOMIC DNA]</scope>
    <source>
        <strain evidence="3">CL2024</strain>
        <tissue evidence="3">Fresh tender leaves</tissue>
    </source>
</reference>
<dbReference type="Proteomes" id="UP001634007">
    <property type="component" value="Unassembled WGS sequence"/>
</dbReference>
<comment type="caution">
    <text evidence="3">The sequence shown here is derived from an EMBL/GenBank/DDBJ whole genome shotgun (WGS) entry which is preliminary data.</text>
</comment>
<name>A0ABD3ISW9_EUCGL</name>
<proteinExistence type="predicted"/>